<dbReference type="InterPro" id="IPR000792">
    <property type="entry name" value="Tscrpt_reg_LuxR_C"/>
</dbReference>
<evidence type="ECO:0000259" key="6">
    <source>
        <dbReference type="PROSITE" id="PS50043"/>
    </source>
</evidence>
<dbReference type="InterPro" id="IPR039420">
    <property type="entry name" value="WalR-like"/>
</dbReference>
<dbReference type="EMBL" id="SSOB01000026">
    <property type="protein sequence ID" value="THF76280.1"/>
    <property type="molecule type" value="Genomic_DNA"/>
</dbReference>
<dbReference type="GO" id="GO:0000160">
    <property type="term" value="P:phosphorelay signal transduction system"/>
    <property type="evidence" value="ECO:0007669"/>
    <property type="project" value="InterPro"/>
</dbReference>
<evidence type="ECO:0000256" key="2">
    <source>
        <dbReference type="ARBA" id="ARBA00023015"/>
    </source>
</evidence>
<dbReference type="InterPro" id="IPR058245">
    <property type="entry name" value="NreC/VraR/RcsB-like_REC"/>
</dbReference>
<evidence type="ECO:0000313" key="9">
    <source>
        <dbReference type="Proteomes" id="UP000310636"/>
    </source>
</evidence>
<dbReference type="SMART" id="SM00421">
    <property type="entry name" value="HTH_LUXR"/>
    <property type="match status" value="1"/>
</dbReference>
<dbReference type="PROSITE" id="PS50110">
    <property type="entry name" value="RESPONSE_REGULATORY"/>
    <property type="match status" value="1"/>
</dbReference>
<dbReference type="InterPro" id="IPR001789">
    <property type="entry name" value="Sig_transdc_resp-reg_receiver"/>
</dbReference>
<dbReference type="SUPFAM" id="SSF52172">
    <property type="entry name" value="CheY-like"/>
    <property type="match status" value="1"/>
</dbReference>
<gene>
    <name evidence="8" type="ORF">E6C55_19715</name>
</gene>
<name>A0A4S4BNA7_9BACL</name>
<evidence type="ECO:0000313" key="8">
    <source>
        <dbReference type="EMBL" id="THF76280.1"/>
    </source>
</evidence>
<reference evidence="8 9" key="1">
    <citation type="submission" date="2019-04" db="EMBL/GenBank/DDBJ databases">
        <title>Cohnella sp. nov. isolated from preserved vegetables.</title>
        <authorList>
            <person name="Lin S.-Y."/>
            <person name="Hung M.-H."/>
            <person name="Young C.-C."/>
        </authorList>
    </citation>
    <scope>NUCLEOTIDE SEQUENCE [LARGE SCALE GENOMIC DNA]</scope>
    <source>
        <strain evidence="8 9">CC-MHH1044</strain>
    </source>
</reference>
<dbReference type="PANTHER" id="PTHR43214">
    <property type="entry name" value="TWO-COMPONENT RESPONSE REGULATOR"/>
    <property type="match status" value="1"/>
</dbReference>
<protein>
    <submittedName>
        <fullName evidence="8">Response regulator transcription factor</fullName>
    </submittedName>
</protein>
<comment type="caution">
    <text evidence="8">The sequence shown here is derived from an EMBL/GenBank/DDBJ whole genome shotgun (WGS) entry which is preliminary data.</text>
</comment>
<organism evidence="8 9">
    <name type="scientific">Cohnella fermenti</name>
    <dbReference type="NCBI Taxonomy" id="2565925"/>
    <lineage>
        <taxon>Bacteria</taxon>
        <taxon>Bacillati</taxon>
        <taxon>Bacillota</taxon>
        <taxon>Bacilli</taxon>
        <taxon>Bacillales</taxon>
        <taxon>Paenibacillaceae</taxon>
        <taxon>Cohnella</taxon>
    </lineage>
</organism>
<feature type="modified residue" description="4-aspartylphosphate" evidence="5">
    <location>
        <position position="59"/>
    </location>
</feature>
<evidence type="ECO:0000259" key="7">
    <source>
        <dbReference type="PROSITE" id="PS50110"/>
    </source>
</evidence>
<evidence type="ECO:0000256" key="5">
    <source>
        <dbReference type="PROSITE-ProRule" id="PRU00169"/>
    </source>
</evidence>
<dbReference type="Gene3D" id="3.40.50.2300">
    <property type="match status" value="1"/>
</dbReference>
<dbReference type="PROSITE" id="PS50043">
    <property type="entry name" value="HTH_LUXR_2"/>
    <property type="match status" value="1"/>
</dbReference>
<dbReference type="CDD" id="cd17535">
    <property type="entry name" value="REC_NarL-like"/>
    <property type="match status" value="1"/>
</dbReference>
<sequence length="227" mass="24536">MERTVKARVLIVDDQTIMREGLETLLTYKSEVEVVGMAGSGEEALTLAAELAPDVVLMDIRMPGMGGVAATRALAERHPGIVVLILTTFDDDDYIIEALSHGAAGYLLKDIGSKKLIDSIYEAMAGSLLLTGKVARKLALSARGGDGAAGGSFPPPRDRFELTARELEIANLLAEGNTSKEMADRLFLTRGTVKNYLSSIYSKIGTNDRAKALLALRELVETRRQRE</sequence>
<dbReference type="CDD" id="cd06170">
    <property type="entry name" value="LuxR_C_like"/>
    <property type="match status" value="1"/>
</dbReference>
<evidence type="ECO:0000256" key="4">
    <source>
        <dbReference type="ARBA" id="ARBA00023163"/>
    </source>
</evidence>
<evidence type="ECO:0000256" key="1">
    <source>
        <dbReference type="ARBA" id="ARBA00022553"/>
    </source>
</evidence>
<proteinExistence type="predicted"/>
<dbReference type="AlphaFoldDB" id="A0A4S4BNA7"/>
<dbReference type="SUPFAM" id="SSF46894">
    <property type="entry name" value="C-terminal effector domain of the bipartite response regulators"/>
    <property type="match status" value="1"/>
</dbReference>
<keyword evidence="9" id="KW-1185">Reference proteome</keyword>
<dbReference type="Pfam" id="PF00072">
    <property type="entry name" value="Response_reg"/>
    <property type="match status" value="1"/>
</dbReference>
<keyword evidence="4" id="KW-0804">Transcription</keyword>
<dbReference type="Proteomes" id="UP000310636">
    <property type="component" value="Unassembled WGS sequence"/>
</dbReference>
<feature type="domain" description="HTH luxR-type" evidence="6">
    <location>
        <begin position="155"/>
        <end position="220"/>
    </location>
</feature>
<dbReference type="Pfam" id="PF00196">
    <property type="entry name" value="GerE"/>
    <property type="match status" value="1"/>
</dbReference>
<keyword evidence="1 5" id="KW-0597">Phosphoprotein</keyword>
<feature type="domain" description="Response regulatory" evidence="7">
    <location>
        <begin position="8"/>
        <end position="124"/>
    </location>
</feature>
<dbReference type="GO" id="GO:0003677">
    <property type="term" value="F:DNA binding"/>
    <property type="evidence" value="ECO:0007669"/>
    <property type="project" value="UniProtKB-KW"/>
</dbReference>
<accession>A0A4S4BNA7</accession>
<dbReference type="InterPro" id="IPR016032">
    <property type="entry name" value="Sig_transdc_resp-reg_C-effctor"/>
</dbReference>
<keyword evidence="2" id="KW-0805">Transcription regulation</keyword>
<dbReference type="InterPro" id="IPR011006">
    <property type="entry name" value="CheY-like_superfamily"/>
</dbReference>
<dbReference type="PANTHER" id="PTHR43214:SF24">
    <property type="entry name" value="TRANSCRIPTIONAL REGULATORY PROTEIN NARL-RELATED"/>
    <property type="match status" value="1"/>
</dbReference>
<keyword evidence="3" id="KW-0238">DNA-binding</keyword>
<dbReference type="PRINTS" id="PR00038">
    <property type="entry name" value="HTHLUXR"/>
</dbReference>
<dbReference type="GO" id="GO:0006355">
    <property type="term" value="P:regulation of DNA-templated transcription"/>
    <property type="evidence" value="ECO:0007669"/>
    <property type="project" value="InterPro"/>
</dbReference>
<evidence type="ECO:0000256" key="3">
    <source>
        <dbReference type="ARBA" id="ARBA00023125"/>
    </source>
</evidence>
<dbReference type="OrthoDB" id="9780153at2"/>
<dbReference type="SMART" id="SM00448">
    <property type="entry name" value="REC"/>
    <property type="match status" value="1"/>
</dbReference>